<dbReference type="Proteomes" id="UP000262073">
    <property type="component" value="Chromosome"/>
</dbReference>
<reference evidence="2 3" key="1">
    <citation type="submission" date="2018-08" db="EMBL/GenBank/DDBJ databases">
        <title>Salinimonas sediminis sp. nov., a piezophilic bacterium isolated from a deep-sea sediment sample from the New Britain Trench.</title>
        <authorList>
            <person name="Cao J."/>
        </authorList>
    </citation>
    <scope>NUCLEOTIDE SEQUENCE [LARGE SCALE GENOMIC DNA]</scope>
    <source>
        <strain evidence="2 3">N102</strain>
    </source>
</reference>
<accession>A0A346NNP2</accession>
<feature type="transmembrane region" description="Helical" evidence="1">
    <location>
        <begin position="206"/>
        <end position="228"/>
    </location>
</feature>
<evidence type="ECO:0000313" key="2">
    <source>
        <dbReference type="EMBL" id="AXR07149.1"/>
    </source>
</evidence>
<gene>
    <name evidence="2" type="ORF">D0Y50_12805</name>
</gene>
<sequence length="240" mass="26799">MIRAFRQVHRWLMLVVGVQFVIWMLSGVYMVITDIHTVHGEHLTTKQPVFAVDEVVLSPADIMAQYPAATKVRLISRLGSPVYIATFAANSDTPVRPETISATTGETLVSVNESTARDIAASRYTGATGIASATLIETKQNLPEEASGRYLPFWRIDFDAPEAPTFYVQQHTGEVVTVSHDGWRSFDWMWRFHIMDLDDGRTIGNVFLLSAIFTGLLAALSGAFLSYWRVCRPLMKGEDQ</sequence>
<evidence type="ECO:0000256" key="1">
    <source>
        <dbReference type="SAM" id="Phobius"/>
    </source>
</evidence>
<dbReference type="RefSeq" id="WP_117317298.1">
    <property type="nucleotide sequence ID" value="NZ_CP031769.1"/>
</dbReference>
<dbReference type="EMBL" id="CP031769">
    <property type="protein sequence ID" value="AXR07149.1"/>
    <property type="molecule type" value="Genomic_DNA"/>
</dbReference>
<feature type="transmembrane region" description="Helical" evidence="1">
    <location>
        <begin position="12"/>
        <end position="32"/>
    </location>
</feature>
<dbReference type="InterPro" id="IPR005625">
    <property type="entry name" value="PepSY-ass_TM"/>
</dbReference>
<evidence type="ECO:0000313" key="3">
    <source>
        <dbReference type="Proteomes" id="UP000262073"/>
    </source>
</evidence>
<dbReference type="AlphaFoldDB" id="A0A346NNP2"/>
<protein>
    <submittedName>
        <fullName evidence="2">PepSY domain-containing protein</fullName>
    </submittedName>
</protein>
<dbReference type="OrthoDB" id="9806195at2"/>
<dbReference type="KEGG" id="salm:D0Y50_12805"/>
<name>A0A346NNP2_9ALTE</name>
<keyword evidence="3" id="KW-1185">Reference proteome</keyword>
<dbReference type="Pfam" id="PF03929">
    <property type="entry name" value="PepSY_TM"/>
    <property type="match status" value="1"/>
</dbReference>
<keyword evidence="1" id="KW-0472">Membrane</keyword>
<organism evidence="2 3">
    <name type="scientific">Salinimonas sediminis</name>
    <dbReference type="NCBI Taxonomy" id="2303538"/>
    <lineage>
        <taxon>Bacteria</taxon>
        <taxon>Pseudomonadati</taxon>
        <taxon>Pseudomonadota</taxon>
        <taxon>Gammaproteobacteria</taxon>
        <taxon>Alteromonadales</taxon>
        <taxon>Alteromonadaceae</taxon>
        <taxon>Alteromonas/Salinimonas group</taxon>
        <taxon>Salinimonas</taxon>
    </lineage>
</organism>
<keyword evidence="1" id="KW-0812">Transmembrane</keyword>
<keyword evidence="1" id="KW-1133">Transmembrane helix</keyword>
<proteinExistence type="predicted"/>